<keyword evidence="1" id="KW-0966">Cell projection</keyword>
<keyword evidence="1" id="KW-0969">Cilium</keyword>
<dbReference type="InterPro" id="IPR009384">
    <property type="entry name" value="SwrD-like"/>
</dbReference>
<organism evidence="1 2">
    <name type="scientific">Tigheibacillus halophilus</name>
    <dbReference type="NCBI Taxonomy" id="361280"/>
    <lineage>
        <taxon>Bacteria</taxon>
        <taxon>Bacillati</taxon>
        <taxon>Bacillota</taxon>
        <taxon>Bacilli</taxon>
        <taxon>Bacillales</taxon>
        <taxon>Bacillaceae</taxon>
        <taxon>Tigheibacillus</taxon>
    </lineage>
</organism>
<dbReference type="PANTHER" id="PTHR39185:SF1">
    <property type="entry name" value="SWARMING MOTILITY PROTEIN SWRD"/>
    <property type="match status" value="1"/>
</dbReference>
<reference evidence="1 2" key="1">
    <citation type="submission" date="2023-10" db="EMBL/GenBank/DDBJ databases">
        <title>Virgibacillus halophilus 5B73C genome.</title>
        <authorList>
            <person name="Miliotis G."/>
            <person name="Sengupta P."/>
            <person name="Hameed A."/>
            <person name="Chuvochina M."/>
            <person name="Mcdonagh F."/>
            <person name="Simpson A.C."/>
            <person name="Singh N.K."/>
            <person name="Rekha P.D."/>
            <person name="Raman K."/>
            <person name="Hugenholtz P."/>
            <person name="Venkateswaran K."/>
        </authorList>
    </citation>
    <scope>NUCLEOTIDE SEQUENCE [LARGE SCALE GENOMIC DNA]</scope>
    <source>
        <strain evidence="1 2">5B73C</strain>
    </source>
</reference>
<evidence type="ECO:0000313" key="2">
    <source>
        <dbReference type="Proteomes" id="UP001281447"/>
    </source>
</evidence>
<dbReference type="EMBL" id="JAWDIP010000004">
    <property type="protein sequence ID" value="MDY0396371.1"/>
    <property type="molecule type" value="Genomic_DNA"/>
</dbReference>
<proteinExistence type="predicted"/>
<keyword evidence="2" id="KW-1185">Reference proteome</keyword>
<comment type="caution">
    <text evidence="1">The sequence shown here is derived from an EMBL/GenBank/DDBJ whole genome shotgun (WGS) entry which is preliminary data.</text>
</comment>
<accession>A0ABU5CBY3</accession>
<dbReference type="RefSeq" id="WP_390353158.1">
    <property type="nucleotide sequence ID" value="NZ_JBHUIZ010000003.1"/>
</dbReference>
<evidence type="ECO:0000313" key="1">
    <source>
        <dbReference type="EMBL" id="MDY0396371.1"/>
    </source>
</evidence>
<dbReference type="Proteomes" id="UP001281447">
    <property type="component" value="Unassembled WGS sequence"/>
</dbReference>
<dbReference type="PANTHER" id="PTHR39185">
    <property type="entry name" value="SWARMING MOTILITY PROTEIN SWRD"/>
    <property type="match status" value="1"/>
</dbReference>
<gene>
    <name evidence="1" type="ORF">RWE15_21100</name>
</gene>
<name>A0ABU5CBY3_9BACI</name>
<sequence length="71" mass="8021">MIKLTRLNGEALILNAILIEQIQSLPDTTITLTTGRKLVVKESETIIVKETINFYRKIGLASMREPGEKHE</sequence>
<protein>
    <submittedName>
        <fullName evidence="1">Flagellar FlbD family protein</fullName>
    </submittedName>
</protein>
<dbReference type="Pfam" id="PF06289">
    <property type="entry name" value="FlbD"/>
    <property type="match status" value="1"/>
</dbReference>
<keyword evidence="1" id="KW-0282">Flagellum</keyword>